<dbReference type="EMBL" id="MHOL01000016">
    <property type="protein sequence ID" value="OGZ62650.1"/>
    <property type="molecule type" value="Genomic_DNA"/>
</dbReference>
<gene>
    <name evidence="2" type="ORF">A2639_00590</name>
</gene>
<reference evidence="2 3" key="1">
    <citation type="journal article" date="2016" name="Nat. Commun.">
        <title>Thousands of microbial genomes shed light on interconnected biogeochemical processes in an aquifer system.</title>
        <authorList>
            <person name="Anantharaman K."/>
            <person name="Brown C.T."/>
            <person name="Hug L.A."/>
            <person name="Sharon I."/>
            <person name="Castelle C.J."/>
            <person name="Probst A.J."/>
            <person name="Thomas B.C."/>
            <person name="Singh A."/>
            <person name="Wilkins M.J."/>
            <person name="Karaoz U."/>
            <person name="Brodie E.L."/>
            <person name="Williams K.H."/>
            <person name="Hubbard S.S."/>
            <person name="Banfield J.F."/>
        </authorList>
    </citation>
    <scope>NUCLEOTIDE SEQUENCE [LARGE SCALE GENOMIC DNA]</scope>
</reference>
<dbReference type="PANTHER" id="PTHR12526:SF630">
    <property type="entry name" value="GLYCOSYLTRANSFERASE"/>
    <property type="match status" value="1"/>
</dbReference>
<proteinExistence type="predicted"/>
<dbReference type="Pfam" id="PF13439">
    <property type="entry name" value="Glyco_transf_4"/>
    <property type="match status" value="1"/>
</dbReference>
<dbReference type="InterPro" id="IPR028098">
    <property type="entry name" value="Glyco_trans_4-like_N"/>
</dbReference>
<evidence type="ECO:0000313" key="3">
    <source>
        <dbReference type="Proteomes" id="UP000178991"/>
    </source>
</evidence>
<organism evidence="2 3">
    <name type="scientific">Candidatus Staskawiczbacteria bacterium RIFCSPHIGHO2_01_FULL_34_27</name>
    <dbReference type="NCBI Taxonomy" id="1802199"/>
    <lineage>
        <taxon>Bacteria</taxon>
        <taxon>Candidatus Staskawicziibacteriota</taxon>
    </lineage>
</organism>
<protein>
    <recommendedName>
        <fullName evidence="1">Glycosyltransferase subfamily 4-like N-terminal domain-containing protein</fullName>
    </recommendedName>
</protein>
<dbReference type="PANTHER" id="PTHR12526">
    <property type="entry name" value="GLYCOSYLTRANSFERASE"/>
    <property type="match status" value="1"/>
</dbReference>
<sequence length="383" mass="42669">MEKDKITIAFFLPSLEPGGTERNVVNLVNYIDKKRYAVSLVLGTAEGNFLKEINNDIPIINLHTRRSTTTFFKLVAYFKKTQPDIFISAFPRINVICIAAKIFSKAKTKIIITEHSVFSFLPIISKTFWRGMFARFFMPSLCNWLYPKADAIICVSKGIADDIIKTVSRALKVTVIYNPVIVSNIYQLAQEPIDHSWFSADSNSKIPVITAVGRLVTCKDYPTLFKALKLVLKRQLCRLVILGEGPQKEALMQLADRMGISQNVAFLDFQQNPFRYMARGSVFVLASLQEGFGNVIIEAMACGASVVSTDCPVGPGEIIENMKNGILVPVGDEKSMASAIFKVLNDPVLAEQLSTAGRERAKFFSVAKNVGEYEKVFDELSHD</sequence>
<dbReference type="CDD" id="cd03811">
    <property type="entry name" value="GT4_GT28_WabH-like"/>
    <property type="match status" value="1"/>
</dbReference>
<accession>A0A1G2HK24</accession>
<evidence type="ECO:0000313" key="2">
    <source>
        <dbReference type="EMBL" id="OGZ62650.1"/>
    </source>
</evidence>
<dbReference type="SUPFAM" id="SSF53756">
    <property type="entry name" value="UDP-Glycosyltransferase/glycogen phosphorylase"/>
    <property type="match status" value="1"/>
</dbReference>
<dbReference type="Pfam" id="PF13692">
    <property type="entry name" value="Glyco_trans_1_4"/>
    <property type="match status" value="1"/>
</dbReference>
<dbReference type="Proteomes" id="UP000178991">
    <property type="component" value="Unassembled WGS sequence"/>
</dbReference>
<feature type="domain" description="Glycosyltransferase subfamily 4-like N-terminal" evidence="1">
    <location>
        <begin position="17"/>
        <end position="180"/>
    </location>
</feature>
<name>A0A1G2HK24_9BACT</name>
<dbReference type="AlphaFoldDB" id="A0A1G2HK24"/>
<dbReference type="Gene3D" id="3.40.50.2000">
    <property type="entry name" value="Glycogen Phosphorylase B"/>
    <property type="match status" value="2"/>
</dbReference>
<evidence type="ECO:0000259" key="1">
    <source>
        <dbReference type="Pfam" id="PF13439"/>
    </source>
</evidence>
<comment type="caution">
    <text evidence="2">The sequence shown here is derived from an EMBL/GenBank/DDBJ whole genome shotgun (WGS) entry which is preliminary data.</text>
</comment>